<reference evidence="1 2" key="1">
    <citation type="submission" date="2018-06" db="EMBL/GenBank/DDBJ databases">
        <title>Genomic Encyclopedia of Type Strains, Phase III (KMG-III): the genomes of soil and plant-associated and newly described type strains.</title>
        <authorList>
            <person name="Whitman W."/>
        </authorList>
    </citation>
    <scope>NUCLEOTIDE SEQUENCE [LARGE SCALE GENOMIC DNA]</scope>
    <source>
        <strain evidence="1 2">CECT 7022</strain>
    </source>
</reference>
<accession>A0A2V4W9S7</accession>
<dbReference type="Gene3D" id="1.10.1790.50">
    <property type="match status" value="1"/>
</dbReference>
<evidence type="ECO:0000313" key="1">
    <source>
        <dbReference type="EMBL" id="PYE47907.1"/>
    </source>
</evidence>
<dbReference type="AlphaFoldDB" id="A0A2V4W9S7"/>
<comment type="caution">
    <text evidence="1">The sequence shown here is derived from an EMBL/GenBank/DDBJ whole genome shotgun (WGS) entry which is preliminary data.</text>
</comment>
<proteinExistence type="predicted"/>
<dbReference type="EMBL" id="QJSW01000011">
    <property type="protein sequence ID" value="PYE47907.1"/>
    <property type="molecule type" value="Genomic_DNA"/>
</dbReference>
<gene>
    <name evidence="1" type="ORF">DFQ00_111206</name>
</gene>
<protein>
    <submittedName>
        <fullName evidence="1">Uncharacterized protein</fullName>
    </submittedName>
</protein>
<organism evidence="1 2">
    <name type="scientific">Paenibacillus barcinonensis</name>
    <dbReference type="NCBI Taxonomy" id="198119"/>
    <lineage>
        <taxon>Bacteria</taxon>
        <taxon>Bacillati</taxon>
        <taxon>Bacillota</taxon>
        <taxon>Bacilli</taxon>
        <taxon>Bacillales</taxon>
        <taxon>Paenibacillaceae</taxon>
        <taxon>Paenibacillus</taxon>
    </lineage>
</organism>
<dbReference type="Proteomes" id="UP000247790">
    <property type="component" value="Unassembled WGS sequence"/>
</dbReference>
<name>A0A2V4W9S7_PAEBA</name>
<evidence type="ECO:0000313" key="2">
    <source>
        <dbReference type="Proteomes" id="UP000247790"/>
    </source>
</evidence>
<sequence length="45" mass="5373">MLLLLRLNEISVKYEQEELVELGLQTAEGEFTEENIQQWIEEHQV</sequence>